<dbReference type="EMBL" id="VSSQ01003490">
    <property type="protein sequence ID" value="MPM20955.1"/>
    <property type="molecule type" value="Genomic_DNA"/>
</dbReference>
<dbReference type="AlphaFoldDB" id="A0A644XXP0"/>
<organism evidence="1">
    <name type="scientific">bioreactor metagenome</name>
    <dbReference type="NCBI Taxonomy" id="1076179"/>
    <lineage>
        <taxon>unclassified sequences</taxon>
        <taxon>metagenomes</taxon>
        <taxon>ecological metagenomes</taxon>
    </lineage>
</organism>
<gene>
    <name evidence="1" type="ORF">SDC9_67394</name>
</gene>
<proteinExistence type="predicted"/>
<sequence>MTTLLATAPGATIIFAVNQDLTYITLSTLVSLVTNTIYNATQRMFFATINAALAAANDYDRILIFPGTYIQDTEIQITRPLTLQGFTAASTLIQFSSPLVRGLYIASDDVSIENLYLFGPTTSDDNNWLFQIALKAFPSDFYNHINISGCIIAGGKRNGFIYASNLSIVGCTFIHSGTESSLNVVATQQRALFAGNTFIGGAASKACVIYETGGNENTTGTIIVRDNSMESFSQFVLFNTSLWQNVEQVLVKNNKIDHQARSGNSVIILPIADFAQIVSIMIENNVVVNTNINRLAVLLDYRFGGSAIPGFEQIKVFYNLLDVAKPWGATGYQVDPNYPIGFSTLAPVGLTLDVFEVVGNVVPVTPTP</sequence>
<accession>A0A644XXP0</accession>
<reference evidence="1" key="1">
    <citation type="submission" date="2019-08" db="EMBL/GenBank/DDBJ databases">
        <authorList>
            <person name="Kucharzyk K."/>
            <person name="Murdoch R.W."/>
            <person name="Higgins S."/>
            <person name="Loffler F."/>
        </authorList>
    </citation>
    <scope>NUCLEOTIDE SEQUENCE</scope>
</reference>
<dbReference type="Gene3D" id="2.160.20.10">
    <property type="entry name" value="Single-stranded right-handed beta-helix, Pectin lyase-like"/>
    <property type="match status" value="1"/>
</dbReference>
<dbReference type="InterPro" id="IPR011050">
    <property type="entry name" value="Pectin_lyase_fold/virulence"/>
</dbReference>
<protein>
    <recommendedName>
        <fullName evidence="2">Right handed beta helix domain-containing protein</fullName>
    </recommendedName>
</protein>
<dbReference type="SUPFAM" id="SSF51126">
    <property type="entry name" value="Pectin lyase-like"/>
    <property type="match status" value="1"/>
</dbReference>
<evidence type="ECO:0000313" key="1">
    <source>
        <dbReference type="EMBL" id="MPM20955.1"/>
    </source>
</evidence>
<name>A0A644XXP0_9ZZZZ</name>
<dbReference type="InterPro" id="IPR012334">
    <property type="entry name" value="Pectin_lyas_fold"/>
</dbReference>
<evidence type="ECO:0008006" key="2">
    <source>
        <dbReference type="Google" id="ProtNLM"/>
    </source>
</evidence>
<comment type="caution">
    <text evidence="1">The sequence shown here is derived from an EMBL/GenBank/DDBJ whole genome shotgun (WGS) entry which is preliminary data.</text>
</comment>